<dbReference type="Proteomes" id="UP000176938">
    <property type="component" value="Unassembled WGS sequence"/>
</dbReference>
<feature type="binding site" evidence="12">
    <location>
        <begin position="261"/>
        <end position="262"/>
    </location>
    <ligand>
        <name>L-histidine</name>
        <dbReference type="ChEBI" id="CHEBI:57595"/>
    </ligand>
</feature>
<evidence type="ECO:0000313" key="15">
    <source>
        <dbReference type="Proteomes" id="UP000176938"/>
    </source>
</evidence>
<dbReference type="InterPro" id="IPR015807">
    <property type="entry name" value="His-tRNA-ligase"/>
</dbReference>
<comment type="subunit">
    <text evidence="3 11">Homodimer.</text>
</comment>
<dbReference type="GO" id="GO:0006427">
    <property type="term" value="P:histidyl-tRNA aminoacylation"/>
    <property type="evidence" value="ECO:0007669"/>
    <property type="project" value="UniProtKB-UniRule"/>
</dbReference>
<comment type="subcellular location">
    <subcellularLocation>
        <location evidence="1 11">Cytoplasm</location>
    </subcellularLocation>
</comment>
<feature type="domain" description="Aminoacyl-transfer RNA synthetases class-II family profile" evidence="13">
    <location>
        <begin position="1"/>
        <end position="322"/>
    </location>
</feature>
<name>A0A1F4R864_UNCSA</name>
<dbReference type="PANTHER" id="PTHR43707">
    <property type="entry name" value="HISTIDYL-TRNA SYNTHETASE"/>
    <property type="match status" value="1"/>
</dbReference>
<dbReference type="Gene3D" id="3.40.50.800">
    <property type="entry name" value="Anticodon-binding domain"/>
    <property type="match status" value="1"/>
</dbReference>
<evidence type="ECO:0000313" key="14">
    <source>
        <dbReference type="EMBL" id="OGC04415.1"/>
    </source>
</evidence>
<keyword evidence="6 11" id="KW-0547">Nucleotide-binding</keyword>
<dbReference type="InterPro" id="IPR041715">
    <property type="entry name" value="HisRS-like_core"/>
</dbReference>
<evidence type="ECO:0000256" key="2">
    <source>
        <dbReference type="ARBA" id="ARBA00008226"/>
    </source>
</evidence>
<evidence type="ECO:0000256" key="7">
    <source>
        <dbReference type="ARBA" id="ARBA00022840"/>
    </source>
</evidence>
<evidence type="ECO:0000256" key="11">
    <source>
        <dbReference type="HAMAP-Rule" id="MF_00127"/>
    </source>
</evidence>
<dbReference type="FunFam" id="3.30.930.10:FF:000005">
    <property type="entry name" value="Histidine--tRNA ligase"/>
    <property type="match status" value="1"/>
</dbReference>
<keyword evidence="8 11" id="KW-0648">Protein biosynthesis</keyword>
<dbReference type="SUPFAM" id="SSF52954">
    <property type="entry name" value="Class II aaRS ABD-related"/>
    <property type="match status" value="1"/>
</dbReference>
<dbReference type="InterPro" id="IPR036621">
    <property type="entry name" value="Anticodon-bd_dom_sf"/>
</dbReference>
<evidence type="ECO:0000256" key="8">
    <source>
        <dbReference type="ARBA" id="ARBA00022917"/>
    </source>
</evidence>
<comment type="similarity">
    <text evidence="2 11">Belongs to the class-II aminoacyl-tRNA synthetase family.</text>
</comment>
<comment type="catalytic activity">
    <reaction evidence="10 11">
        <text>tRNA(His) + L-histidine + ATP = L-histidyl-tRNA(His) + AMP + diphosphate + H(+)</text>
        <dbReference type="Rhea" id="RHEA:17313"/>
        <dbReference type="Rhea" id="RHEA-COMP:9665"/>
        <dbReference type="Rhea" id="RHEA-COMP:9689"/>
        <dbReference type="ChEBI" id="CHEBI:15378"/>
        <dbReference type="ChEBI" id="CHEBI:30616"/>
        <dbReference type="ChEBI" id="CHEBI:33019"/>
        <dbReference type="ChEBI" id="CHEBI:57595"/>
        <dbReference type="ChEBI" id="CHEBI:78442"/>
        <dbReference type="ChEBI" id="CHEBI:78527"/>
        <dbReference type="ChEBI" id="CHEBI:456215"/>
        <dbReference type="EC" id="6.1.1.21"/>
    </reaction>
</comment>
<gene>
    <name evidence="11" type="primary">hisS</name>
    <name evidence="14" type="ORF">A3H38_00055</name>
</gene>
<evidence type="ECO:0000256" key="4">
    <source>
        <dbReference type="ARBA" id="ARBA00022490"/>
    </source>
</evidence>
<dbReference type="PIRSF" id="PIRSF001549">
    <property type="entry name" value="His-tRNA_synth"/>
    <property type="match status" value="1"/>
</dbReference>
<dbReference type="Pfam" id="PF13393">
    <property type="entry name" value="tRNA-synt_His"/>
    <property type="match status" value="1"/>
</dbReference>
<feature type="binding site" evidence="12">
    <location>
        <position position="257"/>
    </location>
    <ligand>
        <name>L-histidine</name>
        <dbReference type="ChEBI" id="CHEBI:57595"/>
    </ligand>
</feature>
<evidence type="ECO:0000256" key="3">
    <source>
        <dbReference type="ARBA" id="ARBA00011738"/>
    </source>
</evidence>
<keyword evidence="5 11" id="KW-0436">Ligase</keyword>
<comment type="caution">
    <text evidence="14">The sequence shown here is derived from an EMBL/GenBank/DDBJ whole genome shotgun (WGS) entry which is preliminary data.</text>
</comment>
<feature type="binding site" evidence="12">
    <location>
        <position position="112"/>
    </location>
    <ligand>
        <name>L-histidine</name>
        <dbReference type="ChEBI" id="CHEBI:57595"/>
    </ligand>
</feature>
<feature type="binding site" evidence="12">
    <location>
        <position position="126"/>
    </location>
    <ligand>
        <name>L-histidine</name>
        <dbReference type="ChEBI" id="CHEBI:57595"/>
    </ligand>
</feature>
<dbReference type="CDD" id="cd00773">
    <property type="entry name" value="HisRS-like_core"/>
    <property type="match status" value="1"/>
</dbReference>
<dbReference type="PROSITE" id="PS50862">
    <property type="entry name" value="AA_TRNA_LIGASE_II"/>
    <property type="match status" value="1"/>
</dbReference>
<dbReference type="SUPFAM" id="SSF55681">
    <property type="entry name" value="Class II aaRS and biotin synthetases"/>
    <property type="match status" value="1"/>
</dbReference>
<dbReference type="GO" id="GO:0005524">
    <property type="term" value="F:ATP binding"/>
    <property type="evidence" value="ECO:0007669"/>
    <property type="project" value="UniProtKB-UniRule"/>
</dbReference>
<dbReference type="EMBL" id="METP01000052">
    <property type="protein sequence ID" value="OGC04415.1"/>
    <property type="molecule type" value="Genomic_DNA"/>
</dbReference>
<feature type="binding site" evidence="12">
    <location>
        <begin position="81"/>
        <end position="83"/>
    </location>
    <ligand>
        <name>L-histidine</name>
        <dbReference type="ChEBI" id="CHEBI:57595"/>
    </ligand>
</feature>
<dbReference type="GO" id="GO:0005737">
    <property type="term" value="C:cytoplasm"/>
    <property type="evidence" value="ECO:0007669"/>
    <property type="project" value="UniProtKB-SubCell"/>
</dbReference>
<dbReference type="Gene3D" id="3.30.930.10">
    <property type="entry name" value="Bira Bifunctional Protein, Domain 2"/>
    <property type="match status" value="1"/>
</dbReference>
<dbReference type="PANTHER" id="PTHR43707:SF1">
    <property type="entry name" value="HISTIDINE--TRNA LIGASE, MITOCHONDRIAL-RELATED"/>
    <property type="match status" value="1"/>
</dbReference>
<dbReference type="Pfam" id="PF03129">
    <property type="entry name" value="HGTP_anticodon"/>
    <property type="match status" value="1"/>
</dbReference>
<dbReference type="AlphaFoldDB" id="A0A1F4R864"/>
<proteinExistence type="inferred from homology"/>
<dbReference type="InterPro" id="IPR033656">
    <property type="entry name" value="HisRS_anticodon"/>
</dbReference>
<dbReference type="InterPro" id="IPR004154">
    <property type="entry name" value="Anticodon-bd"/>
</dbReference>
<keyword evidence="7 11" id="KW-0067">ATP-binding</keyword>
<evidence type="ECO:0000256" key="9">
    <source>
        <dbReference type="ARBA" id="ARBA00023146"/>
    </source>
</evidence>
<dbReference type="InterPro" id="IPR004516">
    <property type="entry name" value="HisRS/HisZ"/>
</dbReference>
<evidence type="ECO:0000256" key="12">
    <source>
        <dbReference type="PIRSR" id="PIRSR001549-1"/>
    </source>
</evidence>
<evidence type="ECO:0000256" key="1">
    <source>
        <dbReference type="ARBA" id="ARBA00004496"/>
    </source>
</evidence>
<dbReference type="CDD" id="cd00859">
    <property type="entry name" value="HisRS_anticodon"/>
    <property type="match status" value="1"/>
</dbReference>
<dbReference type="EC" id="6.1.1.21" evidence="11"/>
<organism evidence="14 15">
    <name type="scientific">candidate division WOR-1 bacterium RIFCSPLOWO2_02_FULL_46_20</name>
    <dbReference type="NCBI Taxonomy" id="1802567"/>
    <lineage>
        <taxon>Bacteria</taxon>
        <taxon>Bacillati</taxon>
        <taxon>Saganbacteria</taxon>
    </lineage>
</organism>
<keyword evidence="4 11" id="KW-0963">Cytoplasm</keyword>
<sequence length="415" mass="47100">MKYSVPRGTKDILPNETPLWQKLEAACRKVFSLYNYIEIRTPVFESTELFTRSIGATTDIVKKEMYEFKDKKGRSLTLRPEETAPVVRACLENNLIGPDLLTKLYYIGPMFRYERPQAGRQRQFHQAGVEVFGSADPLIDVEVIQLNLKLFEEIGLKDLSTHINSVGCARCRPEYINQLKNYFKEKTKKMCEDCRERFKTNTLRILDCKEARCQKYIEQAPGSVDVLCAECKDHFEAVVSKLKEQKITFKINKRLVRGLDYYTKTSFEIVSGELGAQNAVSGGGRYDTLVEDLGGKPIPAVGFAVGMERIIQLMPNAELRMPNEGRTILYIATLGDDARKVGFRLISQVRDKGISADMDYLGKSLKAQMKAADRLGAKYVYIVGEAELKKKSGILKDMETGEQKEVTFDALKEEM</sequence>
<evidence type="ECO:0000259" key="13">
    <source>
        <dbReference type="PROSITE" id="PS50862"/>
    </source>
</evidence>
<dbReference type="InterPro" id="IPR006195">
    <property type="entry name" value="aa-tRNA-synth_II"/>
</dbReference>
<dbReference type="GO" id="GO:0004821">
    <property type="term" value="F:histidine-tRNA ligase activity"/>
    <property type="evidence" value="ECO:0007669"/>
    <property type="project" value="UniProtKB-UniRule"/>
</dbReference>
<accession>A0A1F4R864</accession>
<feature type="binding site" evidence="12">
    <location>
        <position position="130"/>
    </location>
    <ligand>
        <name>L-histidine</name>
        <dbReference type="ChEBI" id="CHEBI:57595"/>
    </ligand>
</feature>
<evidence type="ECO:0000256" key="10">
    <source>
        <dbReference type="ARBA" id="ARBA00047639"/>
    </source>
</evidence>
<keyword evidence="9 11" id="KW-0030">Aminoacyl-tRNA synthetase</keyword>
<evidence type="ECO:0000256" key="6">
    <source>
        <dbReference type="ARBA" id="ARBA00022741"/>
    </source>
</evidence>
<dbReference type="InterPro" id="IPR045864">
    <property type="entry name" value="aa-tRNA-synth_II/BPL/LPL"/>
</dbReference>
<dbReference type="HAMAP" id="MF_00127">
    <property type="entry name" value="His_tRNA_synth"/>
    <property type="match status" value="1"/>
</dbReference>
<protein>
    <recommendedName>
        <fullName evidence="11">Histidine--tRNA ligase</fullName>
        <ecNumber evidence="11">6.1.1.21</ecNumber>
    </recommendedName>
    <alternativeName>
        <fullName evidence="11">Histidyl-tRNA synthetase</fullName>
        <shortName evidence="11">HisRS</shortName>
    </alternativeName>
</protein>
<dbReference type="NCBIfam" id="TIGR00442">
    <property type="entry name" value="hisS"/>
    <property type="match status" value="1"/>
</dbReference>
<evidence type="ECO:0000256" key="5">
    <source>
        <dbReference type="ARBA" id="ARBA00022598"/>
    </source>
</evidence>
<reference evidence="14 15" key="1">
    <citation type="journal article" date="2016" name="Nat. Commun.">
        <title>Thousands of microbial genomes shed light on interconnected biogeochemical processes in an aquifer system.</title>
        <authorList>
            <person name="Anantharaman K."/>
            <person name="Brown C.T."/>
            <person name="Hug L.A."/>
            <person name="Sharon I."/>
            <person name="Castelle C.J."/>
            <person name="Probst A.J."/>
            <person name="Thomas B.C."/>
            <person name="Singh A."/>
            <person name="Wilkins M.J."/>
            <person name="Karaoz U."/>
            <person name="Brodie E.L."/>
            <person name="Williams K.H."/>
            <person name="Hubbard S.S."/>
            <person name="Banfield J.F."/>
        </authorList>
    </citation>
    <scope>NUCLEOTIDE SEQUENCE [LARGE SCALE GENOMIC DNA]</scope>
</reference>